<dbReference type="PROSITE" id="PS51725">
    <property type="entry name" value="ABM"/>
    <property type="match status" value="1"/>
</dbReference>
<gene>
    <name evidence="2" type="ORF">ICI42_06405</name>
</gene>
<protein>
    <submittedName>
        <fullName evidence="2">Antibiotic biosynthesis monooxygenase</fullName>
    </submittedName>
</protein>
<dbReference type="InterPro" id="IPR007138">
    <property type="entry name" value="ABM_dom"/>
</dbReference>
<evidence type="ECO:0000259" key="1">
    <source>
        <dbReference type="PROSITE" id="PS51725"/>
    </source>
</evidence>
<dbReference type="Proteomes" id="UP000643405">
    <property type="component" value="Unassembled WGS sequence"/>
</dbReference>
<name>A0A8J6U754_9HYPH</name>
<dbReference type="InterPro" id="IPR011008">
    <property type="entry name" value="Dimeric_a/b-barrel"/>
</dbReference>
<comment type="caution">
    <text evidence="2">The sequence shown here is derived from an EMBL/GenBank/DDBJ whole genome shotgun (WGS) entry which is preliminary data.</text>
</comment>
<evidence type="ECO:0000313" key="2">
    <source>
        <dbReference type="EMBL" id="MBD0414282.1"/>
    </source>
</evidence>
<dbReference type="SUPFAM" id="SSF54909">
    <property type="entry name" value="Dimeric alpha+beta barrel"/>
    <property type="match status" value="1"/>
</dbReference>
<dbReference type="Pfam" id="PF03992">
    <property type="entry name" value="ABM"/>
    <property type="match status" value="1"/>
</dbReference>
<dbReference type="EMBL" id="JACVVX010000001">
    <property type="protein sequence ID" value="MBD0414282.1"/>
    <property type="molecule type" value="Genomic_DNA"/>
</dbReference>
<sequence>MTIIVDYDIVDGSEEAFTSLIKEHAAATLREEPGCLRFDVVKPLDDEGAPVANKLMLVEVYADDAAVAAHKQNPRLPGVRDAAKPLLVSQRLVLTRSLNEKIAEEGIRPENLNAANDD</sequence>
<feature type="domain" description="ABM" evidence="1">
    <location>
        <begin position="1"/>
        <end position="102"/>
    </location>
</feature>
<proteinExistence type="predicted"/>
<dbReference type="Gene3D" id="3.30.70.100">
    <property type="match status" value="1"/>
</dbReference>
<dbReference type="RefSeq" id="WP_188163749.1">
    <property type="nucleotide sequence ID" value="NZ_JACVVX010000001.1"/>
</dbReference>
<dbReference type="GO" id="GO:0004497">
    <property type="term" value="F:monooxygenase activity"/>
    <property type="evidence" value="ECO:0007669"/>
    <property type="project" value="UniProtKB-KW"/>
</dbReference>
<evidence type="ECO:0000313" key="3">
    <source>
        <dbReference type="Proteomes" id="UP000643405"/>
    </source>
</evidence>
<organism evidence="2 3">
    <name type="scientific">Oryzicola mucosus</name>
    <dbReference type="NCBI Taxonomy" id="2767425"/>
    <lineage>
        <taxon>Bacteria</taxon>
        <taxon>Pseudomonadati</taxon>
        <taxon>Pseudomonadota</taxon>
        <taxon>Alphaproteobacteria</taxon>
        <taxon>Hyphomicrobiales</taxon>
        <taxon>Phyllobacteriaceae</taxon>
        <taxon>Oryzicola</taxon>
    </lineage>
</organism>
<dbReference type="AlphaFoldDB" id="A0A8J6U754"/>
<reference evidence="2" key="1">
    <citation type="submission" date="2020-09" db="EMBL/GenBank/DDBJ databases">
        <title>Genome seq and assembly of Tianweitania sp.</title>
        <authorList>
            <person name="Chhetri G."/>
        </authorList>
    </citation>
    <scope>NUCLEOTIDE SEQUENCE</scope>
    <source>
        <strain evidence="2">Rool2</strain>
    </source>
</reference>
<keyword evidence="2" id="KW-0560">Oxidoreductase</keyword>
<keyword evidence="3" id="KW-1185">Reference proteome</keyword>
<keyword evidence="2" id="KW-0503">Monooxygenase</keyword>
<accession>A0A8J6U754</accession>